<dbReference type="NCBIfam" id="TIGR04057">
    <property type="entry name" value="SusC_RagA_signa"/>
    <property type="match status" value="1"/>
</dbReference>
<evidence type="ECO:0000256" key="7">
    <source>
        <dbReference type="ARBA" id="ARBA00023237"/>
    </source>
</evidence>
<dbReference type="Proteomes" id="UP000013909">
    <property type="component" value="Unassembled WGS sequence"/>
</dbReference>
<dbReference type="Gene3D" id="2.40.170.20">
    <property type="entry name" value="TonB-dependent receptor, beta-barrel domain"/>
    <property type="match status" value="1"/>
</dbReference>
<dbReference type="GO" id="GO:0009279">
    <property type="term" value="C:cell outer membrane"/>
    <property type="evidence" value="ECO:0007669"/>
    <property type="project" value="UniProtKB-SubCell"/>
</dbReference>
<dbReference type="SUPFAM" id="SSF56935">
    <property type="entry name" value="Porins"/>
    <property type="match status" value="1"/>
</dbReference>
<dbReference type="InterPro" id="IPR012910">
    <property type="entry name" value="Plug_dom"/>
</dbReference>
<evidence type="ECO:0000313" key="13">
    <source>
        <dbReference type="EMBL" id="EON78466.1"/>
    </source>
</evidence>
<proteinExistence type="inferred from homology"/>
<gene>
    <name evidence="13" type="ORF">ADIS_1077</name>
</gene>
<keyword evidence="7 8" id="KW-0998">Cell outer membrane</keyword>
<evidence type="ECO:0000256" key="1">
    <source>
        <dbReference type="ARBA" id="ARBA00004571"/>
    </source>
</evidence>
<evidence type="ECO:0000256" key="9">
    <source>
        <dbReference type="RuleBase" id="RU003357"/>
    </source>
</evidence>
<feature type="domain" description="TonB-dependent receptor plug" evidence="12">
    <location>
        <begin position="166"/>
        <end position="290"/>
    </location>
</feature>
<dbReference type="InterPro" id="IPR000531">
    <property type="entry name" value="Beta-barrel_TonB"/>
</dbReference>
<evidence type="ECO:0000256" key="4">
    <source>
        <dbReference type="ARBA" id="ARBA00022692"/>
    </source>
</evidence>
<name>R7ZWF2_9BACT</name>
<keyword evidence="5 9" id="KW-0798">TonB box</keyword>
<organism evidence="13 14">
    <name type="scientific">Lunatimonas lonarensis</name>
    <dbReference type="NCBI Taxonomy" id="1232681"/>
    <lineage>
        <taxon>Bacteria</taxon>
        <taxon>Pseudomonadati</taxon>
        <taxon>Bacteroidota</taxon>
        <taxon>Cytophagia</taxon>
        <taxon>Cytophagales</taxon>
        <taxon>Cyclobacteriaceae</taxon>
    </lineage>
</organism>
<evidence type="ECO:0000256" key="3">
    <source>
        <dbReference type="ARBA" id="ARBA00022452"/>
    </source>
</evidence>
<dbReference type="Gene3D" id="2.170.130.10">
    <property type="entry name" value="TonB-dependent receptor, plug domain"/>
    <property type="match status" value="1"/>
</dbReference>
<keyword evidence="3 8" id="KW-1134">Transmembrane beta strand</keyword>
<dbReference type="SUPFAM" id="SSF49464">
    <property type="entry name" value="Carboxypeptidase regulatory domain-like"/>
    <property type="match status" value="1"/>
</dbReference>
<dbReference type="InterPro" id="IPR037066">
    <property type="entry name" value="Plug_dom_sf"/>
</dbReference>
<evidence type="ECO:0000256" key="8">
    <source>
        <dbReference type="PROSITE-ProRule" id="PRU01360"/>
    </source>
</evidence>
<dbReference type="InterPro" id="IPR008969">
    <property type="entry name" value="CarboxyPept-like_regulatory"/>
</dbReference>
<dbReference type="Pfam" id="PF00593">
    <property type="entry name" value="TonB_dep_Rec_b-barrel"/>
    <property type="match status" value="1"/>
</dbReference>
<dbReference type="InterPro" id="IPR036942">
    <property type="entry name" value="Beta-barrel_TonB_sf"/>
</dbReference>
<dbReference type="EMBL" id="AQHR01000035">
    <property type="protein sequence ID" value="EON78466.1"/>
    <property type="molecule type" value="Genomic_DNA"/>
</dbReference>
<dbReference type="STRING" id="1232681.ADIS_1077"/>
<dbReference type="InterPro" id="IPR039426">
    <property type="entry name" value="TonB-dep_rcpt-like"/>
</dbReference>
<reference evidence="13 14" key="1">
    <citation type="submission" date="2013-02" db="EMBL/GenBank/DDBJ databases">
        <title>A novel strain isolated from Lonar lake, Maharashtra, India.</title>
        <authorList>
            <person name="Singh A."/>
        </authorList>
    </citation>
    <scope>NUCLEOTIDE SEQUENCE [LARGE SCALE GENOMIC DNA]</scope>
    <source>
        <strain evidence="13 14">AK24</strain>
    </source>
</reference>
<evidence type="ECO:0000313" key="14">
    <source>
        <dbReference type="Proteomes" id="UP000013909"/>
    </source>
</evidence>
<dbReference type="Pfam" id="PF13715">
    <property type="entry name" value="CarbopepD_reg_2"/>
    <property type="match status" value="1"/>
</dbReference>
<evidence type="ECO:0000256" key="5">
    <source>
        <dbReference type="ARBA" id="ARBA00023077"/>
    </source>
</evidence>
<comment type="subcellular location">
    <subcellularLocation>
        <location evidence="1 8">Cell outer membrane</location>
        <topology evidence="1 8">Multi-pass membrane protein</topology>
    </subcellularLocation>
</comment>
<dbReference type="NCBIfam" id="TIGR04056">
    <property type="entry name" value="OMP_RagA_SusC"/>
    <property type="match status" value="1"/>
</dbReference>
<sequence length="1151" mass="128103">MLSNENKPRITQRNTTNFNQMSKHRTNKMFKWMVPLLSFGLCYGSSYATMLHPANPGANAPENLTMAEEAIAITVRGRVTAKSDNMGLPGVTIVEKGTNNGTVTDIEGDYTIEVAGENSVLVFSYVGFESQEVRVGNQSSINISLAEAMSSMSEVVVTALGIEREKRSLGYAVGEVKGDDIRNVTQENAINALAGRVAGVTINQTSGVGSSTSIVIRGATSLTSDNQPLFVIDGVPVANSLGNMRSMGGRNEVDYGNQISDLNPDDIESISVLKGPSAAALYGTRAGNGVVLITTKKGKKGERMTVNFSSSNVFETPVRFLDFHYKFSNGNRVGLLDERSEYWTGIPLDQGIMAVQWNSPVDANGNRVPMEMRSYPNNMRNFLETGVTSTNSLAITGSTDRTTYKLGYTNMSHNGMIPNSDLFRHNLNFSVGFELSEKLKISTDVNLSKSLSNDRPSTGNRGANAAESVYNWSHVDINDLRDYWRPGQEEFQQNAPSDNMDNPYFIAYGINNGFVRDRVLGSMKLDYKWSKDLNSHLRLSYDTYAENRETKIPYSYTRERRGAYHLQDIAQAESNIEFLTTYNKTVSDFNISVSGGANAMNQNFRDNYMGSRGGVGLVVPGLYRISNIPQNGIAYTNFSSRRAIYSVFGLASVGFKDQLYLDVTARNDWSSTLPANNRSYFYPSASLSWMANYTFNLPQQVSMLKFRAGIAQVGNDTNPYALTPVLGTGNWGDLIFNTYPGNLLNPNLKPEINTSQEYGLDLNLFNDRLRFEGTYFYQENRNQILNVQGPSSSGFPSRQINAGMISSRGWEIMLGGTPIQRSNGLSLDVNVNFTRMRTRLESLTDGMDFITLWDDNNGGAQTFVGEDIGNLYSRGFRFVEDPNSPYYRWPILTNNTGSWQPDNRREARVKVGNFNPDFIMGMQTGLRYKKWNMQASFDWRMGGQYQSFTYRYGGSNWKSQLQIDNLIPGGLYSTDELIALLKSDPDRYIIPQNGNFPRVGGYTQEMGGLPTPLGNETNFDGAFIPGVIEVSPGVYREHLGGEGTFIRPVSNMFAWSYNQQVTFDASFIKLRELSIGYDLPTPRGIRNANLSVFTRNVILWTAANNGIDPERAFQIIGGRQGDSANVFRQGIELQNVMPWTMPFGFRLNMTF</sequence>
<feature type="region of interest" description="Disordered" evidence="10">
    <location>
        <begin position="1"/>
        <end position="21"/>
    </location>
</feature>
<dbReference type="PROSITE" id="PS52016">
    <property type="entry name" value="TONB_DEPENDENT_REC_3"/>
    <property type="match status" value="1"/>
</dbReference>
<dbReference type="InterPro" id="IPR023997">
    <property type="entry name" value="TonB-dep_OMP_SusC/RagA_CS"/>
</dbReference>
<comment type="caution">
    <text evidence="13">The sequence shown here is derived from an EMBL/GenBank/DDBJ whole genome shotgun (WGS) entry which is preliminary data.</text>
</comment>
<keyword evidence="6 8" id="KW-0472">Membrane</keyword>
<feature type="domain" description="TonB-dependent receptor-like beta-barrel" evidence="11">
    <location>
        <begin position="477"/>
        <end position="966"/>
    </location>
</feature>
<dbReference type="AlphaFoldDB" id="R7ZWF2"/>
<evidence type="ECO:0000256" key="10">
    <source>
        <dbReference type="SAM" id="MobiDB-lite"/>
    </source>
</evidence>
<evidence type="ECO:0000259" key="11">
    <source>
        <dbReference type="Pfam" id="PF00593"/>
    </source>
</evidence>
<evidence type="ECO:0000259" key="12">
    <source>
        <dbReference type="Pfam" id="PF07715"/>
    </source>
</evidence>
<protein>
    <submittedName>
        <fullName evidence="13">TonB-dependent receptor</fullName>
    </submittedName>
</protein>
<keyword evidence="2 8" id="KW-0813">Transport</keyword>
<dbReference type="Gene3D" id="2.60.40.1120">
    <property type="entry name" value="Carboxypeptidase-like, regulatory domain"/>
    <property type="match status" value="1"/>
</dbReference>
<dbReference type="PATRIC" id="fig|1288963.3.peg.1075"/>
<dbReference type="Pfam" id="PF07715">
    <property type="entry name" value="Plug"/>
    <property type="match status" value="1"/>
</dbReference>
<evidence type="ECO:0000256" key="6">
    <source>
        <dbReference type="ARBA" id="ARBA00023136"/>
    </source>
</evidence>
<keyword evidence="14" id="KW-1185">Reference proteome</keyword>
<keyword evidence="13" id="KW-0675">Receptor</keyword>
<keyword evidence="4 8" id="KW-0812">Transmembrane</keyword>
<comment type="similarity">
    <text evidence="8 9">Belongs to the TonB-dependent receptor family.</text>
</comment>
<dbReference type="InterPro" id="IPR023996">
    <property type="entry name" value="TonB-dep_OMP_SusC/RagA"/>
</dbReference>
<evidence type="ECO:0000256" key="2">
    <source>
        <dbReference type="ARBA" id="ARBA00022448"/>
    </source>
</evidence>
<accession>R7ZWF2</accession>